<accession>A0AAD7J0T6</accession>
<evidence type="ECO:0000313" key="2">
    <source>
        <dbReference type="Proteomes" id="UP001215598"/>
    </source>
</evidence>
<dbReference type="EMBL" id="JARKIB010000055">
    <property type="protein sequence ID" value="KAJ7753543.1"/>
    <property type="molecule type" value="Genomic_DNA"/>
</dbReference>
<organism evidence="1 2">
    <name type="scientific">Mycena metata</name>
    <dbReference type="NCBI Taxonomy" id="1033252"/>
    <lineage>
        <taxon>Eukaryota</taxon>
        <taxon>Fungi</taxon>
        <taxon>Dikarya</taxon>
        <taxon>Basidiomycota</taxon>
        <taxon>Agaricomycotina</taxon>
        <taxon>Agaricomycetes</taxon>
        <taxon>Agaricomycetidae</taxon>
        <taxon>Agaricales</taxon>
        <taxon>Marasmiineae</taxon>
        <taxon>Mycenaceae</taxon>
        <taxon>Mycena</taxon>
    </lineage>
</organism>
<dbReference type="AlphaFoldDB" id="A0AAD7J0T6"/>
<protein>
    <submittedName>
        <fullName evidence="1">Uncharacterized protein</fullName>
    </submittedName>
</protein>
<name>A0AAD7J0T6_9AGAR</name>
<gene>
    <name evidence="1" type="ORF">B0H16DRAFT_1723161</name>
</gene>
<reference evidence="1" key="1">
    <citation type="submission" date="2023-03" db="EMBL/GenBank/DDBJ databases">
        <title>Massive genome expansion in bonnet fungi (Mycena s.s.) driven by repeated elements and novel gene families across ecological guilds.</title>
        <authorList>
            <consortium name="Lawrence Berkeley National Laboratory"/>
            <person name="Harder C.B."/>
            <person name="Miyauchi S."/>
            <person name="Viragh M."/>
            <person name="Kuo A."/>
            <person name="Thoen E."/>
            <person name="Andreopoulos B."/>
            <person name="Lu D."/>
            <person name="Skrede I."/>
            <person name="Drula E."/>
            <person name="Henrissat B."/>
            <person name="Morin E."/>
            <person name="Kohler A."/>
            <person name="Barry K."/>
            <person name="LaButti K."/>
            <person name="Morin E."/>
            <person name="Salamov A."/>
            <person name="Lipzen A."/>
            <person name="Mereny Z."/>
            <person name="Hegedus B."/>
            <person name="Baldrian P."/>
            <person name="Stursova M."/>
            <person name="Weitz H."/>
            <person name="Taylor A."/>
            <person name="Grigoriev I.V."/>
            <person name="Nagy L.G."/>
            <person name="Martin F."/>
            <person name="Kauserud H."/>
        </authorList>
    </citation>
    <scope>NUCLEOTIDE SEQUENCE</scope>
    <source>
        <strain evidence="1">CBHHK182m</strain>
    </source>
</reference>
<evidence type="ECO:0000313" key="1">
    <source>
        <dbReference type="EMBL" id="KAJ7753543.1"/>
    </source>
</evidence>
<comment type="caution">
    <text evidence="1">The sequence shown here is derived from an EMBL/GenBank/DDBJ whole genome shotgun (WGS) entry which is preliminary data.</text>
</comment>
<keyword evidence="2" id="KW-1185">Reference proteome</keyword>
<dbReference type="Proteomes" id="UP001215598">
    <property type="component" value="Unassembled WGS sequence"/>
</dbReference>
<proteinExistence type="predicted"/>
<sequence length="314" mass="34599">MVQGLPRSIHKVNTKYWTRSNSSPRTGWHLASAYPIRRHSTSGVMRHCVLKTHPPAELLDLLPVHHVLVDPARIPTQEQLDPLSLAAETAVDVAVLSIQALFDTVIPVDTRSDLWPRVFVGAPLSWKKWWRGAEGSVDNLADLLIRQLRYCSVAADGTLSAYEVAILHLSFSVIERFVRYMDPADPDSTGDVDIQILRTTHAVYLALLARKLLKYATTSAACALGQTRVSSSDKIGCIETSIHLMVAVFRKQAGYRLVSEAINNGLLRAILAFSKQEVTDSASKDIFHLLVDILGVTGLGSSHCAELPMKCTVR</sequence>